<evidence type="ECO:0000256" key="8">
    <source>
        <dbReference type="ARBA" id="ARBA00023163"/>
    </source>
</evidence>
<dbReference type="InterPro" id="IPR015712">
    <property type="entry name" value="DNA-dir_RNA_pol_su2"/>
</dbReference>
<dbReference type="AlphaFoldDB" id="X0ZEI0"/>
<gene>
    <name evidence="11" type="ORF">S01H4_11643</name>
</gene>
<evidence type="ECO:0000259" key="9">
    <source>
        <dbReference type="Pfam" id="PF00562"/>
    </source>
</evidence>
<proteinExistence type="inferred from homology"/>
<dbReference type="GO" id="GO:0003899">
    <property type="term" value="F:DNA-directed RNA polymerase activity"/>
    <property type="evidence" value="ECO:0007669"/>
    <property type="project" value="UniProtKB-EC"/>
</dbReference>
<evidence type="ECO:0000256" key="2">
    <source>
        <dbReference type="ARBA" id="ARBA00012418"/>
    </source>
</evidence>
<feature type="non-terminal residue" evidence="11">
    <location>
        <position position="137"/>
    </location>
</feature>
<dbReference type="PANTHER" id="PTHR20856">
    <property type="entry name" value="DNA-DIRECTED RNA POLYMERASE I SUBUNIT 2"/>
    <property type="match status" value="1"/>
</dbReference>
<dbReference type="Pfam" id="PF00562">
    <property type="entry name" value="RNA_pol_Rpb2_6"/>
    <property type="match status" value="1"/>
</dbReference>
<keyword evidence="8" id="KW-0804">Transcription</keyword>
<evidence type="ECO:0000256" key="1">
    <source>
        <dbReference type="ARBA" id="ARBA00006835"/>
    </source>
</evidence>
<dbReference type="Pfam" id="PF04560">
    <property type="entry name" value="RNA_pol_Rpb2_7"/>
    <property type="match status" value="1"/>
</dbReference>
<sequence>MLKYDVGIYCAPIYYQKLYHLVADKIHARARGPVQILTRQPTEGRAREGGLRFGEMERDCLIGHGSALLLKERLLDESDKTVVLICERCGLLATYDRNRDITYCPICGQGTKISKVVCSYAFKLLMQEMMSLGLAPR</sequence>
<evidence type="ECO:0000256" key="6">
    <source>
        <dbReference type="ARBA" id="ARBA00022723"/>
    </source>
</evidence>
<feature type="domain" description="RNA polymerase Rpb2" evidence="10">
    <location>
        <begin position="49"/>
        <end position="137"/>
    </location>
</feature>
<feature type="domain" description="DNA-directed RNA polymerase subunit 2 hybrid-binding" evidence="9">
    <location>
        <begin position="4"/>
        <end position="47"/>
    </location>
</feature>
<evidence type="ECO:0000256" key="7">
    <source>
        <dbReference type="ARBA" id="ARBA00022833"/>
    </source>
</evidence>
<name>X0ZEI0_9ZZZZ</name>
<dbReference type="Gene3D" id="2.40.270.10">
    <property type="entry name" value="DNA-directed RNA polymerase, subunit 2, domain 6"/>
    <property type="match status" value="1"/>
</dbReference>
<keyword evidence="4" id="KW-0808">Transferase</keyword>
<keyword evidence="6" id="KW-0479">Metal-binding</keyword>
<dbReference type="GO" id="GO:0000428">
    <property type="term" value="C:DNA-directed RNA polymerase complex"/>
    <property type="evidence" value="ECO:0007669"/>
    <property type="project" value="UniProtKB-KW"/>
</dbReference>
<dbReference type="GO" id="GO:0032549">
    <property type="term" value="F:ribonucleoside binding"/>
    <property type="evidence" value="ECO:0007669"/>
    <property type="project" value="InterPro"/>
</dbReference>
<dbReference type="FunFam" id="3.90.1800.10:FF:000002">
    <property type="entry name" value="DNA-directed RNA polymerase subunit beta"/>
    <property type="match status" value="1"/>
</dbReference>
<comment type="caution">
    <text evidence="11">The sequence shown here is derived from an EMBL/GenBank/DDBJ whole genome shotgun (WGS) entry which is preliminary data.</text>
</comment>
<keyword evidence="3" id="KW-0240">DNA-directed RNA polymerase</keyword>
<keyword evidence="7" id="KW-0862">Zinc</keyword>
<organism evidence="11">
    <name type="scientific">marine sediment metagenome</name>
    <dbReference type="NCBI Taxonomy" id="412755"/>
    <lineage>
        <taxon>unclassified sequences</taxon>
        <taxon>metagenomes</taxon>
        <taxon>ecological metagenomes</taxon>
    </lineage>
</organism>
<dbReference type="EMBL" id="BART01004759">
    <property type="protein sequence ID" value="GAG56597.1"/>
    <property type="molecule type" value="Genomic_DNA"/>
</dbReference>
<accession>X0ZEI0</accession>
<dbReference type="InterPro" id="IPR037033">
    <property type="entry name" value="DNA-dir_RNAP_su2_hyb_sf"/>
</dbReference>
<dbReference type="InterPro" id="IPR007120">
    <property type="entry name" value="DNA-dir_RNAP_su2_dom"/>
</dbReference>
<evidence type="ECO:0000259" key="10">
    <source>
        <dbReference type="Pfam" id="PF04560"/>
    </source>
</evidence>
<comment type="similarity">
    <text evidence="1">Belongs to the RNA polymerase beta chain family.</text>
</comment>
<dbReference type="SUPFAM" id="SSF64484">
    <property type="entry name" value="beta and beta-prime subunits of DNA dependent RNA-polymerase"/>
    <property type="match status" value="1"/>
</dbReference>
<evidence type="ECO:0000256" key="5">
    <source>
        <dbReference type="ARBA" id="ARBA00022695"/>
    </source>
</evidence>
<dbReference type="Gene3D" id="3.90.1800.10">
    <property type="entry name" value="RNA polymerase alpha subunit dimerisation domain"/>
    <property type="match status" value="1"/>
</dbReference>
<dbReference type="EC" id="2.7.7.6" evidence="2"/>
<dbReference type="InterPro" id="IPR007641">
    <property type="entry name" value="RNA_pol_Rpb2_7"/>
</dbReference>
<evidence type="ECO:0000256" key="4">
    <source>
        <dbReference type="ARBA" id="ARBA00022679"/>
    </source>
</evidence>
<dbReference type="GO" id="GO:0006351">
    <property type="term" value="P:DNA-templated transcription"/>
    <property type="evidence" value="ECO:0007669"/>
    <property type="project" value="InterPro"/>
</dbReference>
<reference evidence="11" key="1">
    <citation type="journal article" date="2014" name="Front. Microbiol.">
        <title>High frequency of phylogenetically diverse reductive dehalogenase-homologous genes in deep subseafloor sedimentary metagenomes.</title>
        <authorList>
            <person name="Kawai M."/>
            <person name="Futagami T."/>
            <person name="Toyoda A."/>
            <person name="Takaki Y."/>
            <person name="Nishi S."/>
            <person name="Hori S."/>
            <person name="Arai W."/>
            <person name="Tsubouchi T."/>
            <person name="Morono Y."/>
            <person name="Uchiyama I."/>
            <person name="Ito T."/>
            <person name="Fujiyama A."/>
            <person name="Inagaki F."/>
            <person name="Takami H."/>
        </authorList>
    </citation>
    <scope>NUCLEOTIDE SEQUENCE</scope>
    <source>
        <strain evidence="11">Expedition CK06-06</strain>
    </source>
</reference>
<dbReference type="GO" id="GO:0003677">
    <property type="term" value="F:DNA binding"/>
    <property type="evidence" value="ECO:0007669"/>
    <property type="project" value="InterPro"/>
</dbReference>
<dbReference type="GO" id="GO:0046872">
    <property type="term" value="F:metal ion binding"/>
    <property type="evidence" value="ECO:0007669"/>
    <property type="project" value="UniProtKB-KW"/>
</dbReference>
<evidence type="ECO:0000256" key="3">
    <source>
        <dbReference type="ARBA" id="ARBA00022478"/>
    </source>
</evidence>
<keyword evidence="5" id="KW-0548">Nucleotidyltransferase</keyword>
<evidence type="ECO:0000313" key="11">
    <source>
        <dbReference type="EMBL" id="GAG56597.1"/>
    </source>
</evidence>
<protein>
    <recommendedName>
        <fullName evidence="2">DNA-directed RNA polymerase</fullName>
        <ecNumber evidence="2">2.7.7.6</ecNumber>
    </recommendedName>
</protein>